<evidence type="ECO:0000313" key="4">
    <source>
        <dbReference type="EMBL" id="CAG7714875.1"/>
    </source>
</evidence>
<dbReference type="EMBL" id="CAJVCH010034289">
    <property type="protein sequence ID" value="CAG7714875.1"/>
    <property type="molecule type" value="Genomic_DNA"/>
</dbReference>
<feature type="non-terminal residue" evidence="4">
    <location>
        <position position="1"/>
    </location>
</feature>
<feature type="compositionally biased region" description="Basic and acidic residues" evidence="2">
    <location>
        <begin position="28"/>
        <end position="44"/>
    </location>
</feature>
<feature type="region of interest" description="Disordered" evidence="2">
    <location>
        <begin position="12"/>
        <end position="44"/>
    </location>
</feature>
<evidence type="ECO:0000256" key="2">
    <source>
        <dbReference type="SAM" id="MobiDB-lite"/>
    </source>
</evidence>
<dbReference type="AlphaFoldDB" id="A0A8J2J944"/>
<comment type="caution">
    <text evidence="4">The sequence shown here is derived from an EMBL/GenBank/DDBJ whole genome shotgun (WGS) entry which is preliminary data.</text>
</comment>
<evidence type="ECO:0000313" key="5">
    <source>
        <dbReference type="Proteomes" id="UP000708208"/>
    </source>
</evidence>
<gene>
    <name evidence="4" type="ORF">AFUS01_LOCUS5381</name>
</gene>
<keyword evidence="5" id="KW-1185">Reference proteome</keyword>
<dbReference type="InterPro" id="IPR004088">
    <property type="entry name" value="KH_dom_type_1"/>
</dbReference>
<dbReference type="GO" id="GO:0003723">
    <property type="term" value="F:RNA binding"/>
    <property type="evidence" value="ECO:0007669"/>
    <property type="project" value="UniProtKB-UniRule"/>
</dbReference>
<keyword evidence="1" id="KW-0694">RNA-binding</keyword>
<sequence>IQGLLDYQLAPDLENHTGRAPRSAHQLSAHDKDHSKGLVSKDEWNPDETVHAEITIPINKVGLLIGRGGRTIKS</sequence>
<protein>
    <recommendedName>
        <fullName evidence="3">K Homology domain-containing protein</fullName>
    </recommendedName>
</protein>
<evidence type="ECO:0000256" key="1">
    <source>
        <dbReference type="PROSITE-ProRule" id="PRU00117"/>
    </source>
</evidence>
<evidence type="ECO:0000259" key="3">
    <source>
        <dbReference type="Pfam" id="PF00013"/>
    </source>
</evidence>
<proteinExistence type="predicted"/>
<dbReference type="OrthoDB" id="300641at2759"/>
<feature type="non-terminal residue" evidence="4">
    <location>
        <position position="74"/>
    </location>
</feature>
<feature type="domain" description="K Homology" evidence="3">
    <location>
        <begin position="53"/>
        <end position="73"/>
    </location>
</feature>
<accession>A0A8J2J944</accession>
<name>A0A8J2J944_9HEXA</name>
<dbReference type="Pfam" id="PF00013">
    <property type="entry name" value="KH_1"/>
    <property type="match status" value="1"/>
</dbReference>
<dbReference type="Proteomes" id="UP000708208">
    <property type="component" value="Unassembled WGS sequence"/>
</dbReference>
<organism evidence="4 5">
    <name type="scientific">Allacma fusca</name>
    <dbReference type="NCBI Taxonomy" id="39272"/>
    <lineage>
        <taxon>Eukaryota</taxon>
        <taxon>Metazoa</taxon>
        <taxon>Ecdysozoa</taxon>
        <taxon>Arthropoda</taxon>
        <taxon>Hexapoda</taxon>
        <taxon>Collembola</taxon>
        <taxon>Symphypleona</taxon>
        <taxon>Sminthuridae</taxon>
        <taxon>Allacma</taxon>
    </lineage>
</organism>
<dbReference type="PROSITE" id="PS50084">
    <property type="entry name" value="KH_TYPE_1"/>
    <property type="match status" value="1"/>
</dbReference>
<reference evidence="4" key="1">
    <citation type="submission" date="2021-06" db="EMBL/GenBank/DDBJ databases">
        <authorList>
            <person name="Hodson N. C."/>
            <person name="Mongue J. A."/>
            <person name="Jaron S. K."/>
        </authorList>
    </citation>
    <scope>NUCLEOTIDE SEQUENCE</scope>
</reference>